<sequence length="492" mass="51867">MRVDPEPTLKGAGTTLNAFGISRIVRQDEGMPTPYERPVPPAEARAAERRAARPQLTRPAEGKVIAGVAIGLARHLRWPVRWIRLAFVLLSIPTGAGLVAYIFLWALTPQSRGGVVGAGRRAVDPADADALATAGGAPEPVTAPAERDATRVLLVGGLLLGIGLIVVAQNAGLNARLGILVPLLVVAAGAVLAWSQLDDSQRGRWLGSETGTRRFSVARLAFGGILALTGLVIMATRGRSLAAIWDIGAAVLAVLAGVALIAAPWALRLWSDLRHEQAERARATERADIAAHLHDSVLQTLALIQRKAGDPGAVTQLARAQERELRSWLYAGPADSDATLATAVVEAAHEVEDLHGTPIEVVSTGDRPLDDGGQALVRAVRESLLNAVRHGAPPVSVYLEVGPQGVEAFVRDHGPGFELGDIPEDRLGVKQSILGRMERHGGTARVRRLENGTEVSLGLPPDLRPPQPAADPDPSATAPPAQPAPEETREHA</sequence>
<evidence type="ECO:0000256" key="4">
    <source>
        <dbReference type="SAM" id="MobiDB-lite"/>
    </source>
</evidence>
<dbReference type="InterPro" id="IPR003594">
    <property type="entry name" value="HATPase_dom"/>
</dbReference>
<feature type="transmembrane region" description="Helical" evidence="5">
    <location>
        <begin position="217"/>
        <end position="235"/>
    </location>
</feature>
<accession>A0A1H0RXC0</accession>
<dbReference type="PANTHER" id="PTHR24421:SF61">
    <property type="entry name" value="OXYGEN SENSOR HISTIDINE KINASE NREB"/>
    <property type="match status" value="1"/>
</dbReference>
<keyword evidence="9" id="KW-1185">Reference proteome</keyword>
<dbReference type="EMBL" id="LT629711">
    <property type="protein sequence ID" value="SDP34114.1"/>
    <property type="molecule type" value="Genomic_DNA"/>
</dbReference>
<evidence type="ECO:0000313" key="8">
    <source>
        <dbReference type="EMBL" id="SDP34114.1"/>
    </source>
</evidence>
<feature type="domain" description="Histidine kinase/HSP90-like ATPase" evidence="6">
    <location>
        <begin position="375"/>
        <end position="461"/>
    </location>
</feature>
<keyword evidence="1" id="KW-0808">Transferase</keyword>
<dbReference type="Proteomes" id="UP000199077">
    <property type="component" value="Chromosome I"/>
</dbReference>
<evidence type="ECO:0000256" key="5">
    <source>
        <dbReference type="SAM" id="Phobius"/>
    </source>
</evidence>
<keyword evidence="5" id="KW-0812">Transmembrane</keyword>
<evidence type="ECO:0000256" key="2">
    <source>
        <dbReference type="ARBA" id="ARBA00022777"/>
    </source>
</evidence>
<proteinExistence type="predicted"/>
<feature type="transmembrane region" description="Helical" evidence="5">
    <location>
        <begin position="179"/>
        <end position="197"/>
    </location>
</feature>
<reference evidence="9" key="1">
    <citation type="submission" date="2016-10" db="EMBL/GenBank/DDBJ databases">
        <authorList>
            <person name="Varghese N."/>
            <person name="Submissions S."/>
        </authorList>
    </citation>
    <scope>NUCLEOTIDE SEQUENCE [LARGE SCALE GENOMIC DNA]</scope>
    <source>
        <strain evidence="9">DSM 22329</strain>
    </source>
</reference>
<evidence type="ECO:0000259" key="6">
    <source>
        <dbReference type="Pfam" id="PF02518"/>
    </source>
</evidence>
<dbReference type="Gene3D" id="3.30.565.10">
    <property type="entry name" value="Histidine kinase-like ATPase, C-terminal domain"/>
    <property type="match status" value="1"/>
</dbReference>
<feature type="region of interest" description="Disordered" evidence="4">
    <location>
        <begin position="30"/>
        <end position="55"/>
    </location>
</feature>
<dbReference type="GO" id="GO:0000160">
    <property type="term" value="P:phosphorelay signal transduction system"/>
    <property type="evidence" value="ECO:0007669"/>
    <property type="project" value="UniProtKB-KW"/>
</dbReference>
<evidence type="ECO:0000259" key="7">
    <source>
        <dbReference type="Pfam" id="PF04024"/>
    </source>
</evidence>
<dbReference type="InterPro" id="IPR050482">
    <property type="entry name" value="Sensor_HK_TwoCompSys"/>
</dbReference>
<dbReference type="GO" id="GO:0016301">
    <property type="term" value="F:kinase activity"/>
    <property type="evidence" value="ECO:0007669"/>
    <property type="project" value="UniProtKB-KW"/>
</dbReference>
<dbReference type="InterPro" id="IPR007168">
    <property type="entry name" value="Phageshock_PspC_N"/>
</dbReference>
<dbReference type="SUPFAM" id="SSF55874">
    <property type="entry name" value="ATPase domain of HSP90 chaperone/DNA topoisomerase II/histidine kinase"/>
    <property type="match status" value="1"/>
</dbReference>
<dbReference type="Pfam" id="PF04024">
    <property type="entry name" value="PspC"/>
    <property type="match status" value="1"/>
</dbReference>
<feature type="transmembrane region" description="Helical" evidence="5">
    <location>
        <begin position="247"/>
        <end position="267"/>
    </location>
</feature>
<organism evidence="8 9">
    <name type="scientific">Pedococcus dokdonensis</name>
    <dbReference type="NCBI Taxonomy" id="443156"/>
    <lineage>
        <taxon>Bacteria</taxon>
        <taxon>Bacillati</taxon>
        <taxon>Actinomycetota</taxon>
        <taxon>Actinomycetes</taxon>
        <taxon>Micrococcales</taxon>
        <taxon>Intrasporangiaceae</taxon>
        <taxon>Pedococcus</taxon>
    </lineage>
</organism>
<evidence type="ECO:0000313" key="9">
    <source>
        <dbReference type="Proteomes" id="UP000199077"/>
    </source>
</evidence>
<dbReference type="AlphaFoldDB" id="A0A1H0RXC0"/>
<evidence type="ECO:0000256" key="1">
    <source>
        <dbReference type="ARBA" id="ARBA00022679"/>
    </source>
</evidence>
<keyword evidence="2 8" id="KW-0418">Kinase</keyword>
<dbReference type="STRING" id="443156.SAMN04489867_2123"/>
<feature type="transmembrane region" description="Helical" evidence="5">
    <location>
        <begin position="149"/>
        <end position="167"/>
    </location>
</feature>
<dbReference type="PANTHER" id="PTHR24421">
    <property type="entry name" value="NITRATE/NITRITE SENSOR PROTEIN NARX-RELATED"/>
    <property type="match status" value="1"/>
</dbReference>
<name>A0A1H0RXC0_9MICO</name>
<keyword evidence="3" id="KW-0902">Two-component regulatory system</keyword>
<feature type="compositionally biased region" description="Pro residues" evidence="4">
    <location>
        <begin position="462"/>
        <end position="471"/>
    </location>
</feature>
<keyword evidence="5" id="KW-1133">Transmembrane helix</keyword>
<protein>
    <submittedName>
        <fullName evidence="8">Signal transduction histidine kinase</fullName>
    </submittedName>
</protein>
<feature type="transmembrane region" description="Helical" evidence="5">
    <location>
        <begin position="82"/>
        <end position="107"/>
    </location>
</feature>
<feature type="domain" description="Phage shock protein PspC N-terminal" evidence="7">
    <location>
        <begin position="55"/>
        <end position="110"/>
    </location>
</feature>
<keyword evidence="5" id="KW-0472">Membrane</keyword>
<gene>
    <name evidence="8" type="ORF">SAMN04489867_2123</name>
</gene>
<evidence type="ECO:0000256" key="3">
    <source>
        <dbReference type="ARBA" id="ARBA00023012"/>
    </source>
</evidence>
<dbReference type="InterPro" id="IPR036890">
    <property type="entry name" value="HATPase_C_sf"/>
</dbReference>
<feature type="region of interest" description="Disordered" evidence="4">
    <location>
        <begin position="449"/>
        <end position="492"/>
    </location>
</feature>
<dbReference type="Pfam" id="PF02518">
    <property type="entry name" value="HATPase_c"/>
    <property type="match status" value="1"/>
</dbReference>